<dbReference type="PANTHER" id="PTHR23325:SF1">
    <property type="entry name" value="SERUM RESPONSE FACTOR-BINDING PROTEIN 1"/>
    <property type="match status" value="1"/>
</dbReference>
<dbReference type="InterPro" id="IPR015158">
    <property type="entry name" value="Bud22_dom"/>
</dbReference>
<proteinExistence type="predicted"/>
<dbReference type="PANTHER" id="PTHR23325">
    <property type="entry name" value="SERUM RESPONSE FACTOR-BINDING"/>
    <property type="match status" value="1"/>
</dbReference>
<comment type="caution">
    <text evidence="4">The sequence shown here is derived from an EMBL/GenBank/DDBJ whole genome shotgun (WGS) entry which is preliminary data.</text>
</comment>
<organism evidence="4 5">
    <name type="scientific">Cylindrodendrum hubeiense</name>
    <dbReference type="NCBI Taxonomy" id="595255"/>
    <lineage>
        <taxon>Eukaryota</taxon>
        <taxon>Fungi</taxon>
        <taxon>Dikarya</taxon>
        <taxon>Ascomycota</taxon>
        <taxon>Pezizomycotina</taxon>
        <taxon>Sordariomycetes</taxon>
        <taxon>Hypocreomycetidae</taxon>
        <taxon>Hypocreales</taxon>
        <taxon>Nectriaceae</taxon>
        <taxon>Cylindrodendrum</taxon>
    </lineage>
</organism>
<dbReference type="Pfam" id="PF09073">
    <property type="entry name" value="BUD22"/>
    <property type="match status" value="1"/>
</dbReference>
<dbReference type="GO" id="GO:0030686">
    <property type="term" value="C:90S preribosome"/>
    <property type="evidence" value="ECO:0007669"/>
    <property type="project" value="TreeGrafter"/>
</dbReference>
<reference evidence="4" key="1">
    <citation type="submission" date="2020-03" db="EMBL/GenBank/DDBJ databases">
        <title>Draft Genome Sequence of Cylindrodendrum hubeiense.</title>
        <authorList>
            <person name="Buettner E."/>
            <person name="Kellner H."/>
        </authorList>
    </citation>
    <scope>NUCLEOTIDE SEQUENCE</scope>
    <source>
        <strain evidence="4">IHI 201604</strain>
    </source>
</reference>
<feature type="compositionally biased region" description="Acidic residues" evidence="2">
    <location>
        <begin position="276"/>
        <end position="291"/>
    </location>
</feature>
<feature type="compositionally biased region" description="Polar residues" evidence="2">
    <location>
        <begin position="308"/>
        <end position="319"/>
    </location>
</feature>
<name>A0A9P5LAZ3_9HYPO</name>
<evidence type="ECO:0000256" key="2">
    <source>
        <dbReference type="SAM" id="MobiDB-lite"/>
    </source>
</evidence>
<keyword evidence="1" id="KW-0175">Coiled coil</keyword>
<dbReference type="AlphaFoldDB" id="A0A9P5LAZ3"/>
<feature type="compositionally biased region" description="Basic and acidic residues" evidence="2">
    <location>
        <begin position="353"/>
        <end position="363"/>
    </location>
</feature>
<feature type="region of interest" description="Disordered" evidence="2">
    <location>
        <begin position="1"/>
        <end position="30"/>
    </location>
</feature>
<feature type="compositionally biased region" description="Basic and acidic residues" evidence="2">
    <location>
        <begin position="372"/>
        <end position="385"/>
    </location>
</feature>
<dbReference type="GO" id="GO:0030490">
    <property type="term" value="P:maturation of SSU-rRNA"/>
    <property type="evidence" value="ECO:0007669"/>
    <property type="project" value="TreeGrafter"/>
</dbReference>
<gene>
    <name evidence="4" type="ORF">G7Z17_g3198</name>
</gene>
<evidence type="ECO:0000259" key="3">
    <source>
        <dbReference type="Pfam" id="PF09073"/>
    </source>
</evidence>
<sequence>MSKRKRSGEPSLQDQLNKHSDEISRALKAAKGFERQRLSKRVRENGITPDKKERLDREITVLKSLDLHQTARAHMHASILKIKSIAESKDLPEDLRRGLAKPNLSEEERVALHNVTSGLYNRDPVKKAVDRAIAAVCESLNVPIPQKGKRVRKGKQEKEDQEDQIAKVEKIEKVEKVEKVGTVDEDDVMESVEEDDDDEASDFQGFSDDDEPGPAEEPDSEAEAAEEDEFSKYDHLLGSSSDEDEDDFDNERFARFKGKEKVNLDDISLSGSGADSDADSDSDKEDDEEESSGSVSPPPAKKKKERSTVSARPTGSTFLPSLMGGYISGSESASDVDVAPAKKRRGQRQRQAIWEKKFGEKAKHLQNPDNAKGGRDSGWDMRRGAVEGGDSGPWKKGIRNPLMRQGGAPVEEVAKPPPKKDDEGVLHPSWEAMKKAKESQKQASFAGSKITFD</sequence>
<dbReference type="OrthoDB" id="3364872at2759"/>
<feature type="compositionally biased region" description="Basic and acidic residues" evidence="2">
    <location>
        <begin position="412"/>
        <end position="425"/>
    </location>
</feature>
<feature type="compositionally biased region" description="Low complexity" evidence="2">
    <location>
        <begin position="265"/>
        <end position="275"/>
    </location>
</feature>
<dbReference type="InterPro" id="IPR037393">
    <property type="entry name" value="Bud22/SRFB1"/>
</dbReference>
<evidence type="ECO:0000256" key="1">
    <source>
        <dbReference type="ARBA" id="ARBA00023054"/>
    </source>
</evidence>
<protein>
    <recommendedName>
        <fullName evidence="3">Bud22 domain-containing protein</fullName>
    </recommendedName>
</protein>
<keyword evidence="5" id="KW-1185">Reference proteome</keyword>
<dbReference type="EMBL" id="JAANBB010000038">
    <property type="protein sequence ID" value="KAF7554015.1"/>
    <property type="molecule type" value="Genomic_DNA"/>
</dbReference>
<feature type="compositionally biased region" description="Basic and acidic residues" evidence="2">
    <location>
        <begin position="250"/>
        <end position="264"/>
    </location>
</feature>
<dbReference type="GO" id="GO:0005634">
    <property type="term" value="C:nucleus"/>
    <property type="evidence" value="ECO:0007669"/>
    <property type="project" value="TreeGrafter"/>
</dbReference>
<evidence type="ECO:0000313" key="5">
    <source>
        <dbReference type="Proteomes" id="UP000722485"/>
    </source>
</evidence>
<feature type="compositionally biased region" description="Acidic residues" evidence="2">
    <location>
        <begin position="183"/>
        <end position="229"/>
    </location>
</feature>
<accession>A0A9P5LAZ3</accession>
<feature type="compositionally biased region" description="Basic and acidic residues" evidence="2">
    <location>
        <begin position="16"/>
        <end position="30"/>
    </location>
</feature>
<evidence type="ECO:0000313" key="4">
    <source>
        <dbReference type="EMBL" id="KAF7554015.1"/>
    </source>
</evidence>
<dbReference type="Proteomes" id="UP000722485">
    <property type="component" value="Unassembled WGS sequence"/>
</dbReference>
<feature type="domain" description="Bud22" evidence="3">
    <location>
        <begin position="18"/>
        <end position="453"/>
    </location>
</feature>
<feature type="region of interest" description="Disordered" evidence="2">
    <location>
        <begin position="178"/>
        <end position="453"/>
    </location>
</feature>